<keyword evidence="9" id="KW-1185">Reference proteome</keyword>
<feature type="transmembrane region" description="Helical" evidence="7">
    <location>
        <begin position="40"/>
        <end position="57"/>
    </location>
</feature>
<dbReference type="PANTHER" id="PTHR34229:SF1">
    <property type="entry name" value="METAL TRANSPORT PROTEIN HI_1621-RELATED"/>
    <property type="match status" value="1"/>
</dbReference>
<dbReference type="Gene3D" id="1.10.1760.20">
    <property type="match status" value="1"/>
</dbReference>
<evidence type="ECO:0000313" key="9">
    <source>
        <dbReference type="Proteomes" id="UP000316649"/>
    </source>
</evidence>
<name>A0A558DVT0_9GAMM</name>
<evidence type="ECO:0000256" key="2">
    <source>
        <dbReference type="ARBA" id="ARBA00022448"/>
    </source>
</evidence>
<evidence type="ECO:0000256" key="1">
    <source>
        <dbReference type="ARBA" id="ARBA00004651"/>
    </source>
</evidence>
<feature type="transmembrane region" description="Helical" evidence="7">
    <location>
        <begin position="98"/>
        <end position="120"/>
    </location>
</feature>
<keyword evidence="2" id="KW-0813">Transport</keyword>
<proteinExistence type="predicted"/>
<dbReference type="NCBIfam" id="NF004903">
    <property type="entry name" value="PRK06265.1-3"/>
    <property type="match status" value="1"/>
</dbReference>
<sequence>MAHIPDGVLSAPVLISGALVSTALLVVATRRLDFERIPQAAVLAAAFFIASLLSVPVGPSSVHLILNGLMGIILGWSAVPAILVALVMQAVFFGYGGLLVLGVNTLNIALPALICGLLFAPALRQANGKNTLYLGALCGGLGVILTGLMVSLSLGLSGPDFLPAAKIMLATYTPLVLAEAAVTGFTLAFIIKVAPELIRVQE</sequence>
<keyword evidence="3" id="KW-1003">Cell membrane</keyword>
<dbReference type="Pfam" id="PF01891">
    <property type="entry name" value="CbiM"/>
    <property type="match status" value="1"/>
</dbReference>
<evidence type="ECO:0000256" key="7">
    <source>
        <dbReference type="SAM" id="Phobius"/>
    </source>
</evidence>
<dbReference type="GO" id="GO:0005886">
    <property type="term" value="C:plasma membrane"/>
    <property type="evidence" value="ECO:0007669"/>
    <property type="project" value="UniProtKB-SubCell"/>
</dbReference>
<accession>A0A558DVT0</accession>
<keyword evidence="5 7" id="KW-1133">Transmembrane helix</keyword>
<evidence type="ECO:0000256" key="3">
    <source>
        <dbReference type="ARBA" id="ARBA00022475"/>
    </source>
</evidence>
<evidence type="ECO:0000256" key="4">
    <source>
        <dbReference type="ARBA" id="ARBA00022692"/>
    </source>
</evidence>
<comment type="subcellular location">
    <subcellularLocation>
        <location evidence="1">Cell membrane</location>
        <topology evidence="1">Multi-pass membrane protein</topology>
    </subcellularLocation>
</comment>
<dbReference type="Proteomes" id="UP000316649">
    <property type="component" value="Unassembled WGS sequence"/>
</dbReference>
<dbReference type="GO" id="GO:0000041">
    <property type="term" value="P:transition metal ion transport"/>
    <property type="evidence" value="ECO:0007669"/>
    <property type="project" value="InterPro"/>
</dbReference>
<feature type="transmembrane region" description="Helical" evidence="7">
    <location>
        <begin position="69"/>
        <end position="92"/>
    </location>
</feature>
<keyword evidence="6 7" id="KW-0472">Membrane</keyword>
<comment type="caution">
    <text evidence="8">The sequence shown here is derived from an EMBL/GenBank/DDBJ whole genome shotgun (WGS) entry which is preliminary data.</text>
</comment>
<gene>
    <name evidence="8" type="primary">cbiM</name>
    <name evidence="8" type="ORF">FHP88_03345</name>
</gene>
<dbReference type="EMBL" id="VMNH01000004">
    <property type="protein sequence ID" value="TVO77847.1"/>
    <property type="molecule type" value="Genomic_DNA"/>
</dbReference>
<protein>
    <submittedName>
        <fullName evidence="8">Cobalt transporter CbiM</fullName>
    </submittedName>
</protein>
<evidence type="ECO:0000256" key="6">
    <source>
        <dbReference type="ARBA" id="ARBA00023136"/>
    </source>
</evidence>
<dbReference type="InterPro" id="IPR002751">
    <property type="entry name" value="CbiM/NikMN"/>
</dbReference>
<dbReference type="OrthoDB" id="9792317at2"/>
<keyword evidence="4 7" id="KW-0812">Transmembrane</keyword>
<feature type="transmembrane region" description="Helical" evidence="7">
    <location>
        <begin position="7"/>
        <end position="28"/>
    </location>
</feature>
<reference evidence="8 9" key="1">
    <citation type="submission" date="2019-07" db="EMBL/GenBank/DDBJ databases">
        <title>The pathways for chlorine oxyanion respiration interact through the shared metabolite chlorate.</title>
        <authorList>
            <person name="Barnum T.P."/>
            <person name="Cheng Y."/>
            <person name="Hill K.A."/>
            <person name="Lucas L.N."/>
            <person name="Carlson H.K."/>
            <person name="Coates J.D."/>
        </authorList>
    </citation>
    <scope>NUCLEOTIDE SEQUENCE [LARGE SCALE GENOMIC DNA]</scope>
    <source>
        <strain evidence="8 9">BK-1</strain>
    </source>
</reference>
<evidence type="ECO:0000313" key="8">
    <source>
        <dbReference type="EMBL" id="TVO77847.1"/>
    </source>
</evidence>
<organism evidence="8 9">
    <name type="scientific">Sedimenticola selenatireducens</name>
    <dbReference type="NCBI Taxonomy" id="191960"/>
    <lineage>
        <taxon>Bacteria</taxon>
        <taxon>Pseudomonadati</taxon>
        <taxon>Pseudomonadota</taxon>
        <taxon>Gammaproteobacteria</taxon>
        <taxon>Chromatiales</taxon>
        <taxon>Sedimenticolaceae</taxon>
        <taxon>Sedimenticola</taxon>
    </lineage>
</organism>
<evidence type="ECO:0000256" key="5">
    <source>
        <dbReference type="ARBA" id="ARBA00022989"/>
    </source>
</evidence>
<feature type="transmembrane region" description="Helical" evidence="7">
    <location>
        <begin position="167"/>
        <end position="191"/>
    </location>
</feature>
<dbReference type="AlphaFoldDB" id="A0A558DVT0"/>
<dbReference type="PANTHER" id="PTHR34229">
    <property type="entry name" value="METAL TRANSPORT PROTEIN HI_1621-RELATED"/>
    <property type="match status" value="1"/>
</dbReference>
<dbReference type="NCBIfam" id="NF004905">
    <property type="entry name" value="PRK06265.1-5"/>
    <property type="match status" value="1"/>
</dbReference>
<feature type="transmembrane region" description="Helical" evidence="7">
    <location>
        <begin position="132"/>
        <end position="155"/>
    </location>
</feature>